<dbReference type="AlphaFoldDB" id="A0A2W5AWS1"/>
<evidence type="ECO:0000256" key="2">
    <source>
        <dbReference type="ARBA" id="ARBA00023002"/>
    </source>
</evidence>
<evidence type="ECO:0000313" key="4">
    <source>
        <dbReference type="Proteomes" id="UP000249555"/>
    </source>
</evidence>
<comment type="similarity">
    <text evidence="1">Belongs to the short-chain dehydrogenases/reductases (SDR) family.</text>
</comment>
<gene>
    <name evidence="3" type="ORF">DI640_06520</name>
</gene>
<dbReference type="InterPro" id="IPR002347">
    <property type="entry name" value="SDR_fam"/>
</dbReference>
<dbReference type="PANTHER" id="PTHR43639">
    <property type="entry name" value="OXIDOREDUCTASE, SHORT-CHAIN DEHYDROGENASE/REDUCTASE FAMILY (AFU_ORTHOLOGUE AFUA_5G02870)"/>
    <property type="match status" value="1"/>
</dbReference>
<dbReference type="PRINTS" id="PR00081">
    <property type="entry name" value="GDHRDH"/>
</dbReference>
<reference evidence="3 4" key="1">
    <citation type="submission" date="2017-08" db="EMBL/GenBank/DDBJ databases">
        <title>Infants hospitalized years apart are colonized by the same room-sourced microbial strains.</title>
        <authorList>
            <person name="Brooks B."/>
            <person name="Olm M.R."/>
            <person name="Firek B.A."/>
            <person name="Baker R."/>
            <person name="Thomas B.C."/>
            <person name="Morowitz M.J."/>
            <person name="Banfield J.F."/>
        </authorList>
    </citation>
    <scope>NUCLEOTIDE SEQUENCE [LARGE SCALE GENOMIC DNA]</scope>
    <source>
        <strain evidence="3">S2_018_000_R3_119</strain>
    </source>
</reference>
<dbReference type="PANTHER" id="PTHR43639:SF1">
    <property type="entry name" value="SHORT-CHAIN DEHYDROGENASE_REDUCTASE FAMILY PROTEIN"/>
    <property type="match status" value="1"/>
</dbReference>
<proteinExistence type="inferred from homology"/>
<sequence length="252" mass="25757">MRTVLVTGGAKRLGAAIVRRLAADGHAVVVHQGHSRDEAEALVAEIIGEGGRAAAVAGDLSDLGAIGHLFAAARTAIGGPIDGLVNCASRFEFDRPPSVDPALFAELSAINCGAPVLLASALASQDDVSDGTVVNVLDQKVANLNPDFFSYSCGKIALEGATTMLAQALGPRIAVNAVSPGLTLPSGDQTEAEFAAVASDNLLRRPVGAEAVADAIAWLLTAKGVTGQNIFVDCGQRFLARDGDVMFEGRNG</sequence>
<dbReference type="Pfam" id="PF00106">
    <property type="entry name" value="adh_short"/>
    <property type="match status" value="1"/>
</dbReference>
<dbReference type="EMBL" id="QFMX01000005">
    <property type="protein sequence ID" value="PZO74901.1"/>
    <property type="molecule type" value="Genomic_DNA"/>
</dbReference>
<keyword evidence="2" id="KW-0560">Oxidoreductase</keyword>
<accession>A0A2W5AWS1</accession>
<evidence type="ECO:0000313" key="3">
    <source>
        <dbReference type="EMBL" id="PZO74901.1"/>
    </source>
</evidence>
<dbReference type="GO" id="GO:0016491">
    <property type="term" value="F:oxidoreductase activity"/>
    <property type="evidence" value="ECO:0007669"/>
    <property type="project" value="UniProtKB-KW"/>
</dbReference>
<evidence type="ECO:0000256" key="1">
    <source>
        <dbReference type="ARBA" id="ARBA00006484"/>
    </source>
</evidence>
<name>A0A2W5AWS1_9SPHN</name>
<dbReference type="SUPFAM" id="SSF51735">
    <property type="entry name" value="NAD(P)-binding Rossmann-fold domains"/>
    <property type="match status" value="1"/>
</dbReference>
<dbReference type="Proteomes" id="UP000249555">
    <property type="component" value="Unassembled WGS sequence"/>
</dbReference>
<organism evidence="3 4">
    <name type="scientific">Sphingomonas taxi</name>
    <dbReference type="NCBI Taxonomy" id="1549858"/>
    <lineage>
        <taxon>Bacteria</taxon>
        <taxon>Pseudomonadati</taxon>
        <taxon>Pseudomonadota</taxon>
        <taxon>Alphaproteobacteria</taxon>
        <taxon>Sphingomonadales</taxon>
        <taxon>Sphingomonadaceae</taxon>
        <taxon>Sphingomonas</taxon>
    </lineage>
</organism>
<protein>
    <submittedName>
        <fullName evidence="3">Short-chain dehydrogenase</fullName>
    </submittedName>
</protein>
<dbReference type="Gene3D" id="3.40.50.720">
    <property type="entry name" value="NAD(P)-binding Rossmann-like Domain"/>
    <property type="match status" value="1"/>
</dbReference>
<dbReference type="InterPro" id="IPR036291">
    <property type="entry name" value="NAD(P)-bd_dom_sf"/>
</dbReference>
<comment type="caution">
    <text evidence="3">The sequence shown here is derived from an EMBL/GenBank/DDBJ whole genome shotgun (WGS) entry which is preliminary data.</text>
</comment>